<evidence type="ECO:0000313" key="1">
    <source>
        <dbReference type="EMBL" id="CAG1849097.1"/>
    </source>
</evidence>
<organism evidence="1">
    <name type="scientific">Musa acuminata subsp. malaccensis</name>
    <name type="common">Wild banana</name>
    <name type="synonym">Musa malaccensis</name>
    <dbReference type="NCBI Taxonomy" id="214687"/>
    <lineage>
        <taxon>Eukaryota</taxon>
        <taxon>Viridiplantae</taxon>
        <taxon>Streptophyta</taxon>
        <taxon>Embryophyta</taxon>
        <taxon>Tracheophyta</taxon>
        <taxon>Spermatophyta</taxon>
        <taxon>Magnoliopsida</taxon>
        <taxon>Liliopsida</taxon>
        <taxon>Zingiberales</taxon>
        <taxon>Musaceae</taxon>
        <taxon>Musa</taxon>
    </lineage>
</organism>
<proteinExistence type="predicted"/>
<sequence>MWPMDPQASTSTMLNPTGSLDLSSAENSFARLSPASKCVTPFCSGRPCFATFSRWKLKKTNLPRKRERPVLRLMTSDGFSSDRIEPGLRAQREGLTATARVWGSLQESVGLRGRRPWKEGVKTVEAMGEFGREYCLFSLLSLSLFSLDRKRKSED</sequence>
<dbReference type="EMBL" id="HG996468">
    <property type="protein sequence ID" value="CAG1849097.1"/>
    <property type="molecule type" value="Genomic_DNA"/>
</dbReference>
<name>A0A8D7AI20_MUSAM</name>
<reference evidence="1" key="1">
    <citation type="submission" date="2021-03" db="EMBL/GenBank/DDBJ databases">
        <authorList>
            <consortium name="Genoscope - CEA"/>
            <person name="William W."/>
        </authorList>
    </citation>
    <scope>NUCLEOTIDE SEQUENCE</scope>
    <source>
        <strain evidence="1">Doubled-haploid Pahang</strain>
    </source>
</reference>
<feature type="non-terminal residue" evidence="1">
    <location>
        <position position="155"/>
    </location>
</feature>
<gene>
    <name evidence="1" type="ORF">GSMUA_206830.1</name>
</gene>
<accession>A0A8D7AI20</accession>
<protein>
    <submittedName>
        <fullName evidence="1">(wild Malaysian banana) hypothetical protein</fullName>
    </submittedName>
</protein>
<dbReference type="AlphaFoldDB" id="A0A8D7AI20"/>